<evidence type="ECO:0000313" key="3">
    <source>
        <dbReference type="EMBL" id="CAK8692714.1"/>
    </source>
</evidence>
<dbReference type="InterPro" id="IPR036179">
    <property type="entry name" value="Ig-like_dom_sf"/>
</dbReference>
<dbReference type="Proteomes" id="UP001642483">
    <property type="component" value="Unassembled WGS sequence"/>
</dbReference>
<dbReference type="SUPFAM" id="SSF48726">
    <property type="entry name" value="Immunoglobulin"/>
    <property type="match status" value="1"/>
</dbReference>
<dbReference type="SMART" id="SM00409">
    <property type="entry name" value="IG"/>
    <property type="match status" value="1"/>
</dbReference>
<dbReference type="InterPro" id="IPR003599">
    <property type="entry name" value="Ig_sub"/>
</dbReference>
<dbReference type="InterPro" id="IPR013783">
    <property type="entry name" value="Ig-like_fold"/>
</dbReference>
<gene>
    <name evidence="3" type="ORF">CVLEPA_LOCUS25961</name>
</gene>
<dbReference type="Pfam" id="PF07686">
    <property type="entry name" value="V-set"/>
    <property type="match status" value="1"/>
</dbReference>
<evidence type="ECO:0000313" key="4">
    <source>
        <dbReference type="Proteomes" id="UP001642483"/>
    </source>
</evidence>
<reference evidence="3 4" key="1">
    <citation type="submission" date="2024-02" db="EMBL/GenBank/DDBJ databases">
        <authorList>
            <person name="Daric V."/>
            <person name="Darras S."/>
        </authorList>
    </citation>
    <scope>NUCLEOTIDE SEQUENCE [LARGE SCALE GENOMIC DNA]</scope>
</reference>
<evidence type="ECO:0000256" key="1">
    <source>
        <dbReference type="SAM" id="SignalP"/>
    </source>
</evidence>
<feature type="domain" description="Immunoglobulin" evidence="2">
    <location>
        <begin position="23"/>
        <end position="131"/>
    </location>
</feature>
<organism evidence="3 4">
    <name type="scientific">Clavelina lepadiformis</name>
    <name type="common">Light-bulb sea squirt</name>
    <name type="synonym">Ascidia lepadiformis</name>
    <dbReference type="NCBI Taxonomy" id="159417"/>
    <lineage>
        <taxon>Eukaryota</taxon>
        <taxon>Metazoa</taxon>
        <taxon>Chordata</taxon>
        <taxon>Tunicata</taxon>
        <taxon>Ascidiacea</taxon>
        <taxon>Aplousobranchia</taxon>
        <taxon>Clavelinidae</taxon>
        <taxon>Clavelina</taxon>
    </lineage>
</organism>
<feature type="signal peptide" evidence="1">
    <location>
        <begin position="1"/>
        <end position="22"/>
    </location>
</feature>
<feature type="chain" id="PRO_5046376358" description="Immunoglobulin domain-containing protein" evidence="1">
    <location>
        <begin position="23"/>
        <end position="154"/>
    </location>
</feature>
<sequence length="154" mass="17247">MNRLIYFLTTVILIWLLPSASADKIISVDVGHTASLPCNHTYKEPVPPHVIEVLREGNDLPVYIKIGKSPPHIHPYLKNRISLLHSTSTVRIRKVKLTDTGWYFCRIIFLLNTQSDDDEIQNGDRTKLVVTGGTPYKTGVQNESGSTASKYAES</sequence>
<accession>A0ABP0GQ21</accession>
<keyword evidence="4" id="KW-1185">Reference proteome</keyword>
<keyword evidence="1" id="KW-0732">Signal</keyword>
<dbReference type="InterPro" id="IPR013106">
    <property type="entry name" value="Ig_V-set"/>
</dbReference>
<dbReference type="Gene3D" id="2.60.40.10">
    <property type="entry name" value="Immunoglobulins"/>
    <property type="match status" value="1"/>
</dbReference>
<protein>
    <recommendedName>
        <fullName evidence="2">Immunoglobulin domain-containing protein</fullName>
    </recommendedName>
</protein>
<name>A0ABP0GQ21_CLALP</name>
<evidence type="ECO:0000259" key="2">
    <source>
        <dbReference type="SMART" id="SM00409"/>
    </source>
</evidence>
<proteinExistence type="predicted"/>
<comment type="caution">
    <text evidence="3">The sequence shown here is derived from an EMBL/GenBank/DDBJ whole genome shotgun (WGS) entry which is preliminary data.</text>
</comment>
<dbReference type="EMBL" id="CAWYQH010000130">
    <property type="protein sequence ID" value="CAK8692714.1"/>
    <property type="molecule type" value="Genomic_DNA"/>
</dbReference>